<dbReference type="AlphaFoldDB" id="A0A1G7LS53"/>
<dbReference type="Proteomes" id="UP000182114">
    <property type="component" value="Unassembled WGS sequence"/>
</dbReference>
<organism evidence="2 3">
    <name type="scientific">Cellulophaga baltica</name>
    <dbReference type="NCBI Taxonomy" id="76594"/>
    <lineage>
        <taxon>Bacteria</taxon>
        <taxon>Pseudomonadati</taxon>
        <taxon>Bacteroidota</taxon>
        <taxon>Flavobacteriia</taxon>
        <taxon>Flavobacteriales</taxon>
        <taxon>Flavobacteriaceae</taxon>
        <taxon>Cellulophaga</taxon>
    </lineage>
</organism>
<evidence type="ECO:0000313" key="2">
    <source>
        <dbReference type="EMBL" id="SDF51789.1"/>
    </source>
</evidence>
<sequence length="80" mass="9425">MRKFIILLLILFVSPNLFSQDDYVKLLQAKTQNPCYIINKNVIGNEYLIKSLANSEEELKEKIDEIYVLINKGDRESNRY</sequence>
<keyword evidence="1" id="KW-0732">Signal</keyword>
<dbReference type="EMBL" id="FNBD01000020">
    <property type="protein sequence ID" value="SDF51789.1"/>
    <property type="molecule type" value="Genomic_DNA"/>
</dbReference>
<dbReference type="RefSeq" id="WP_074539503.1">
    <property type="nucleotide sequence ID" value="NZ_FNBD01000020.1"/>
</dbReference>
<keyword evidence="3" id="KW-1185">Reference proteome</keyword>
<feature type="chain" id="PRO_5010336072" evidence="1">
    <location>
        <begin position="20"/>
        <end position="80"/>
    </location>
</feature>
<feature type="signal peptide" evidence="1">
    <location>
        <begin position="1"/>
        <end position="19"/>
    </location>
</feature>
<accession>A0A1G7LS53</accession>
<proteinExistence type="predicted"/>
<reference evidence="3" key="1">
    <citation type="submission" date="2016-10" db="EMBL/GenBank/DDBJ databases">
        <authorList>
            <person name="Varghese N."/>
            <person name="Submissions S."/>
        </authorList>
    </citation>
    <scope>NUCLEOTIDE SEQUENCE [LARGE SCALE GENOMIC DNA]</scope>
    <source>
        <strain evidence="3">DSM 24729</strain>
    </source>
</reference>
<evidence type="ECO:0000256" key="1">
    <source>
        <dbReference type="SAM" id="SignalP"/>
    </source>
</evidence>
<gene>
    <name evidence="2" type="ORF">SAMN04487992_12031</name>
</gene>
<name>A0A1G7LS53_9FLAO</name>
<evidence type="ECO:0000313" key="3">
    <source>
        <dbReference type="Proteomes" id="UP000182114"/>
    </source>
</evidence>
<protein>
    <submittedName>
        <fullName evidence="2">Uncharacterized protein</fullName>
    </submittedName>
</protein>